<evidence type="ECO:0000313" key="2">
    <source>
        <dbReference type="Proteomes" id="UP000299102"/>
    </source>
</evidence>
<gene>
    <name evidence="1" type="ORF">EVAR_18609_1</name>
</gene>
<accession>A0A4C1V2S9</accession>
<dbReference type="AlphaFoldDB" id="A0A4C1V2S9"/>
<reference evidence="1 2" key="1">
    <citation type="journal article" date="2019" name="Commun. Biol.">
        <title>The bagworm genome reveals a unique fibroin gene that provides high tensile strength.</title>
        <authorList>
            <person name="Kono N."/>
            <person name="Nakamura H."/>
            <person name="Ohtoshi R."/>
            <person name="Tomita M."/>
            <person name="Numata K."/>
            <person name="Arakawa K."/>
        </authorList>
    </citation>
    <scope>NUCLEOTIDE SEQUENCE [LARGE SCALE GENOMIC DNA]</scope>
</reference>
<protein>
    <submittedName>
        <fullName evidence="1">Uncharacterized protein</fullName>
    </submittedName>
</protein>
<organism evidence="1 2">
    <name type="scientific">Eumeta variegata</name>
    <name type="common">Bagworm moth</name>
    <name type="synonym">Eumeta japonica</name>
    <dbReference type="NCBI Taxonomy" id="151549"/>
    <lineage>
        <taxon>Eukaryota</taxon>
        <taxon>Metazoa</taxon>
        <taxon>Ecdysozoa</taxon>
        <taxon>Arthropoda</taxon>
        <taxon>Hexapoda</taxon>
        <taxon>Insecta</taxon>
        <taxon>Pterygota</taxon>
        <taxon>Neoptera</taxon>
        <taxon>Endopterygota</taxon>
        <taxon>Lepidoptera</taxon>
        <taxon>Glossata</taxon>
        <taxon>Ditrysia</taxon>
        <taxon>Tineoidea</taxon>
        <taxon>Psychidae</taxon>
        <taxon>Oiketicinae</taxon>
        <taxon>Eumeta</taxon>
    </lineage>
</organism>
<comment type="caution">
    <text evidence="1">The sequence shown here is derived from an EMBL/GenBank/DDBJ whole genome shotgun (WGS) entry which is preliminary data.</text>
</comment>
<proteinExistence type="predicted"/>
<name>A0A4C1V2S9_EUMVA</name>
<sequence length="482" mass="52375">MFKVKFTSSEQASLGGQRCITSARVGKGPGIIKHLRAPQKLSIRAWSGRTQVDARPANATPTLTSAVSVVKAAKHRWAVNVASPSLARWLKQLHAAGRAVVKAATPLDGQSYTTAWLKRLHAAGRSTPHHQCHVSVVKAAKHRWAVNVASPSLARWLKQLHAAGRAVVKAATRRWTVNIIPPLAQWLKRLHAAGRSTPHHQCHVSVVKAAKHRWAVNVASPSLARWLKQLHAAGRAHVSVVKAAKHRWAVNVASSPSRWLKRLHAAGSGYTPLGGQRRITSAHVSVVKAAKHRWAVNVVSPSLARWLKRLHAAGSAVVKAATHRWTVNIIPPLAQWLKRLHAAGRSTSHHQCHVSVVKAAKHCWAVNVASPSLARWLKQLHAAVADGGALTHGGRRPGARLVVVDVVEVVDLLVVQLHGLEIDLVAKQTCRERRKVGRDAAARTFVQQTPAEGHILIQFLGLRLGPSRNGDCAIKLEIRGTL</sequence>
<dbReference type="Proteomes" id="UP000299102">
    <property type="component" value="Unassembled WGS sequence"/>
</dbReference>
<keyword evidence="2" id="KW-1185">Reference proteome</keyword>
<evidence type="ECO:0000313" key="1">
    <source>
        <dbReference type="EMBL" id="GBP33128.1"/>
    </source>
</evidence>
<dbReference type="EMBL" id="BGZK01000269">
    <property type="protein sequence ID" value="GBP33128.1"/>
    <property type="molecule type" value="Genomic_DNA"/>
</dbReference>